<dbReference type="SUPFAM" id="SSF52821">
    <property type="entry name" value="Rhodanese/Cell cycle control phosphatase"/>
    <property type="match status" value="1"/>
</dbReference>
<dbReference type="SMART" id="SM00450">
    <property type="entry name" value="RHOD"/>
    <property type="match status" value="1"/>
</dbReference>
<dbReference type="Gene3D" id="3.40.250.10">
    <property type="entry name" value="Rhodanese-like domain"/>
    <property type="match status" value="1"/>
</dbReference>
<accession>A0A1D8FW84</accession>
<dbReference type="GO" id="GO:0046872">
    <property type="term" value="F:metal ion binding"/>
    <property type="evidence" value="ECO:0007669"/>
    <property type="project" value="UniProtKB-KW"/>
</dbReference>
<keyword evidence="3" id="KW-0808">Transferase</keyword>
<proteinExistence type="predicted"/>
<dbReference type="GO" id="GO:0006749">
    <property type="term" value="P:glutathione metabolic process"/>
    <property type="evidence" value="ECO:0007669"/>
    <property type="project" value="InterPro"/>
</dbReference>
<evidence type="ECO:0000313" key="4">
    <source>
        <dbReference type="Proteomes" id="UP000095349"/>
    </source>
</evidence>
<dbReference type="GO" id="GO:0070813">
    <property type="term" value="P:hydrogen sulfide metabolic process"/>
    <property type="evidence" value="ECO:0007669"/>
    <property type="project" value="TreeGrafter"/>
</dbReference>
<dbReference type="Pfam" id="PF00581">
    <property type="entry name" value="Rhodanese"/>
    <property type="match status" value="1"/>
</dbReference>
<dbReference type="SMART" id="SM00849">
    <property type="entry name" value="Lactamase_B"/>
    <property type="match status" value="1"/>
</dbReference>
<dbReference type="RefSeq" id="WP_069975228.1">
    <property type="nucleotide sequence ID" value="NZ_CP017316.1"/>
</dbReference>
<evidence type="ECO:0000256" key="1">
    <source>
        <dbReference type="ARBA" id="ARBA00022723"/>
    </source>
</evidence>
<dbReference type="CDD" id="cd07724">
    <property type="entry name" value="POD-like_MBL-fold"/>
    <property type="match status" value="1"/>
</dbReference>
<gene>
    <name evidence="3" type="primary">moeZ_1</name>
    <name evidence="3" type="ORF">A4G23_00261</name>
</gene>
<dbReference type="PATRIC" id="fig|285473.5.peg.282"/>
<sequence length="403" mass="41105">MFFVDTIETEGLGNRCHLAGGAEHAVAVDPPRDVDRVLAAAAARGVRLTHVLETHLHDDHLTGGPRLARLTGAAYLVPAGAGASCPHVPVHDGDRVHVGAALTLRALATPGHTPHHTAYVLEESGTPVAAFTGGSLPIGPVGRPDLVEPRLTERLARDRYASAHRLAAELPDGTAVLPTHGFGGCSASARPGLAAGTAGPSTVGAEKSAGDAFAKDADTFVADLLAGLDDIPAHYARTAPRDAAGPAPDDLAPPAAVAASLLDAAGREVVLVDDAFDAAAGAGLPVARPACARVSVRQAHARTGPRGGAVLLDVREEDEWRAGHAPGAVHLPLSVLLAADGVPEAVRDREAVVVCRSGQRSQKGARALAERGARAVDVEGGMRAWARAGHPVVDEHGNRGTIA</sequence>
<dbReference type="GO" id="GO:0016779">
    <property type="term" value="F:nucleotidyltransferase activity"/>
    <property type="evidence" value="ECO:0007669"/>
    <property type="project" value="UniProtKB-KW"/>
</dbReference>
<reference evidence="3 4" key="1">
    <citation type="submission" date="2016-09" db="EMBL/GenBank/DDBJ databases">
        <title>Streptomyces rubrolavendulae MJM4426 Genome sequencing and assembly.</title>
        <authorList>
            <person name="Kim J.-G."/>
        </authorList>
    </citation>
    <scope>NUCLEOTIDE SEQUENCE [LARGE SCALE GENOMIC DNA]</scope>
    <source>
        <strain evidence="3 4">MJM4426</strain>
    </source>
</reference>
<dbReference type="SUPFAM" id="SSF56281">
    <property type="entry name" value="Metallo-hydrolase/oxidoreductase"/>
    <property type="match status" value="1"/>
</dbReference>
<dbReference type="PANTHER" id="PTHR43084">
    <property type="entry name" value="PERSULFIDE DIOXYGENASE ETHE1"/>
    <property type="match status" value="1"/>
</dbReference>
<dbReference type="Pfam" id="PF00753">
    <property type="entry name" value="Lactamase_B"/>
    <property type="match status" value="1"/>
</dbReference>
<dbReference type="InterPro" id="IPR044528">
    <property type="entry name" value="POD-like_MBL-fold"/>
</dbReference>
<organism evidence="3 4">
    <name type="scientific">Streptomyces rubrolavendulae</name>
    <dbReference type="NCBI Taxonomy" id="285473"/>
    <lineage>
        <taxon>Bacteria</taxon>
        <taxon>Bacillati</taxon>
        <taxon>Actinomycetota</taxon>
        <taxon>Actinomycetes</taxon>
        <taxon>Kitasatosporales</taxon>
        <taxon>Streptomycetaceae</taxon>
        <taxon>Streptomyces</taxon>
    </lineage>
</organism>
<dbReference type="PROSITE" id="PS50206">
    <property type="entry name" value="RHODANESE_3"/>
    <property type="match status" value="2"/>
</dbReference>
<name>A0A1D8FW84_9ACTN</name>
<dbReference type="KEGG" id="srn:A4G23_00261"/>
<feature type="domain" description="Rhodanese" evidence="2">
    <location>
        <begin position="305"/>
        <end position="394"/>
    </location>
</feature>
<feature type="domain" description="Rhodanese" evidence="2">
    <location>
        <begin position="255"/>
        <end position="288"/>
    </location>
</feature>
<protein>
    <submittedName>
        <fullName evidence="3">Putative adenylyltransferase/sulfurtransferase MoeZ</fullName>
    </submittedName>
</protein>
<dbReference type="InterPro" id="IPR036866">
    <property type="entry name" value="RibonucZ/Hydroxyglut_hydro"/>
</dbReference>
<dbReference type="PANTHER" id="PTHR43084:SF1">
    <property type="entry name" value="PERSULFIDE DIOXYGENASE ETHE1, MITOCHONDRIAL"/>
    <property type="match status" value="1"/>
</dbReference>
<dbReference type="Proteomes" id="UP000095349">
    <property type="component" value="Chromosome"/>
</dbReference>
<evidence type="ECO:0000259" key="2">
    <source>
        <dbReference type="PROSITE" id="PS50206"/>
    </source>
</evidence>
<dbReference type="OrthoDB" id="3196337at2"/>
<dbReference type="GO" id="GO:0050313">
    <property type="term" value="F:sulfur dioxygenase activity"/>
    <property type="evidence" value="ECO:0007669"/>
    <property type="project" value="InterPro"/>
</dbReference>
<dbReference type="AlphaFoldDB" id="A0A1D8FW84"/>
<dbReference type="InterPro" id="IPR051682">
    <property type="entry name" value="Mito_Persulfide_Diox"/>
</dbReference>
<dbReference type="CDD" id="cd00158">
    <property type="entry name" value="RHOD"/>
    <property type="match status" value="1"/>
</dbReference>
<dbReference type="STRING" id="285473.A4G23_00261"/>
<keyword evidence="3" id="KW-0548">Nucleotidyltransferase</keyword>
<keyword evidence="1" id="KW-0479">Metal-binding</keyword>
<dbReference type="InterPro" id="IPR001279">
    <property type="entry name" value="Metallo-B-lactamas"/>
</dbReference>
<evidence type="ECO:0000313" key="3">
    <source>
        <dbReference type="EMBL" id="AOT57472.1"/>
    </source>
</evidence>
<keyword evidence="4" id="KW-1185">Reference proteome</keyword>
<dbReference type="InterPro" id="IPR036873">
    <property type="entry name" value="Rhodanese-like_dom_sf"/>
</dbReference>
<dbReference type="EMBL" id="CP017316">
    <property type="protein sequence ID" value="AOT57472.1"/>
    <property type="molecule type" value="Genomic_DNA"/>
</dbReference>
<dbReference type="InterPro" id="IPR001763">
    <property type="entry name" value="Rhodanese-like_dom"/>
</dbReference>
<dbReference type="Gene3D" id="3.60.15.10">
    <property type="entry name" value="Ribonuclease Z/Hydroxyacylglutathione hydrolase-like"/>
    <property type="match status" value="1"/>
</dbReference>